<evidence type="ECO:0000256" key="9">
    <source>
        <dbReference type="ARBA" id="ARBA00023075"/>
    </source>
</evidence>
<comment type="catalytic activity">
    <reaction evidence="13">
        <text>a ubiquinone + NADH + 5 H(+)(in) = a ubiquinol + NAD(+) + 4 H(+)(out)</text>
        <dbReference type="Rhea" id="RHEA:29091"/>
        <dbReference type="Rhea" id="RHEA-COMP:9565"/>
        <dbReference type="Rhea" id="RHEA-COMP:9566"/>
        <dbReference type="ChEBI" id="CHEBI:15378"/>
        <dbReference type="ChEBI" id="CHEBI:16389"/>
        <dbReference type="ChEBI" id="CHEBI:17976"/>
        <dbReference type="ChEBI" id="CHEBI:57540"/>
        <dbReference type="ChEBI" id="CHEBI:57945"/>
        <dbReference type="EC" id="7.1.1.2"/>
    </reaction>
</comment>
<evidence type="ECO:0000256" key="13">
    <source>
        <dbReference type="RuleBase" id="RU000473"/>
    </source>
</evidence>
<keyword evidence="5" id="KW-0813">Transport</keyword>
<geneLocation type="mitochondrion" evidence="15"/>
<feature type="transmembrane region" description="Helical" evidence="14">
    <location>
        <begin position="73"/>
        <end position="94"/>
    </location>
</feature>
<evidence type="ECO:0000256" key="10">
    <source>
        <dbReference type="ARBA" id="ARBA00023128"/>
    </source>
</evidence>
<feature type="transmembrane region" description="Helical" evidence="14">
    <location>
        <begin position="177"/>
        <end position="198"/>
    </location>
</feature>
<organism evidence="15">
    <name type="scientific">Nyctiophylax orbicularis</name>
    <dbReference type="NCBI Taxonomy" id="2904907"/>
    <lineage>
        <taxon>Eukaryota</taxon>
        <taxon>Metazoa</taxon>
        <taxon>Ecdysozoa</taxon>
        <taxon>Arthropoda</taxon>
        <taxon>Hexapoda</taxon>
        <taxon>Insecta</taxon>
        <taxon>Pterygota</taxon>
        <taxon>Neoptera</taxon>
        <taxon>Endopterygota</taxon>
        <taxon>Trichoptera</taxon>
        <taxon>Annulipalpia</taxon>
        <taxon>Psychomyioidea</taxon>
        <taxon>Polycentropodidae</taxon>
        <taxon>Polycentropodinae</taxon>
        <taxon>Nyctiophylax</taxon>
    </lineage>
</organism>
<feature type="transmembrane region" description="Helical" evidence="14">
    <location>
        <begin position="219"/>
        <end position="244"/>
    </location>
</feature>
<dbReference type="PROSITE" id="PS00668">
    <property type="entry name" value="COMPLEX1_ND1_2"/>
    <property type="match status" value="1"/>
</dbReference>
<dbReference type="GO" id="GO:0005743">
    <property type="term" value="C:mitochondrial inner membrane"/>
    <property type="evidence" value="ECO:0007669"/>
    <property type="project" value="UniProtKB-SubCell"/>
</dbReference>
<dbReference type="AlphaFoldDB" id="A0A9E8LPX3"/>
<evidence type="ECO:0000256" key="5">
    <source>
        <dbReference type="ARBA" id="ARBA00022448"/>
    </source>
</evidence>
<feature type="transmembrane region" description="Helical" evidence="14">
    <location>
        <begin position="100"/>
        <end position="123"/>
    </location>
</feature>
<evidence type="ECO:0000256" key="7">
    <source>
        <dbReference type="ARBA" id="ARBA00022792"/>
    </source>
</evidence>
<keyword evidence="10 13" id="KW-0496">Mitochondrion</keyword>
<comment type="similarity">
    <text evidence="3 12">Belongs to the complex I subunit 1 family.</text>
</comment>
<evidence type="ECO:0000256" key="2">
    <source>
        <dbReference type="ARBA" id="ARBA00004448"/>
    </source>
</evidence>
<dbReference type="GO" id="GO:0008137">
    <property type="term" value="F:NADH dehydrogenase (ubiquinone) activity"/>
    <property type="evidence" value="ECO:0007669"/>
    <property type="project" value="UniProtKB-EC"/>
</dbReference>
<dbReference type="InterPro" id="IPR001694">
    <property type="entry name" value="NADH_UbQ_OxRdtase_su1/FPO"/>
</dbReference>
<dbReference type="EMBL" id="OL678036">
    <property type="protein sequence ID" value="UZZ44204.1"/>
    <property type="molecule type" value="Genomic_DNA"/>
</dbReference>
<keyword evidence="11 14" id="KW-0472">Membrane</keyword>
<dbReference type="PANTHER" id="PTHR11432">
    <property type="entry name" value="NADH DEHYDROGENASE SUBUNIT 1"/>
    <property type="match status" value="1"/>
</dbReference>
<accession>A0A9E8LPX3</accession>
<evidence type="ECO:0000256" key="3">
    <source>
        <dbReference type="ARBA" id="ARBA00010535"/>
    </source>
</evidence>
<reference evidence="15" key="1">
    <citation type="submission" date="2021-11" db="EMBL/GenBank/DDBJ databases">
        <authorList>
            <person name="Ge X.-Y."/>
            <person name="Peng L."/>
            <person name="Sun C.-H."/>
            <person name="Wang B.-X."/>
        </authorList>
    </citation>
    <scope>NUCLEOTIDE SEQUENCE</scope>
</reference>
<dbReference type="PANTHER" id="PTHR11432:SF3">
    <property type="entry name" value="NADH-UBIQUINONE OXIDOREDUCTASE CHAIN 1"/>
    <property type="match status" value="1"/>
</dbReference>
<dbReference type="GeneID" id="77426186"/>
<keyword evidence="6 12" id="KW-0812">Transmembrane</keyword>
<feature type="transmembrane region" description="Helical" evidence="14">
    <location>
        <begin position="144"/>
        <end position="165"/>
    </location>
</feature>
<dbReference type="EC" id="7.1.1.2" evidence="13"/>
<keyword evidence="12" id="KW-0520">NAD</keyword>
<comment type="subcellular location">
    <subcellularLocation>
        <location evidence="2 12">Mitochondrion inner membrane</location>
        <topology evidence="2 12">Multi-pass membrane protein</topology>
    </subcellularLocation>
</comment>
<dbReference type="GO" id="GO:0009060">
    <property type="term" value="P:aerobic respiration"/>
    <property type="evidence" value="ECO:0007669"/>
    <property type="project" value="TreeGrafter"/>
</dbReference>
<keyword evidence="8 14" id="KW-1133">Transmembrane helix</keyword>
<evidence type="ECO:0000256" key="11">
    <source>
        <dbReference type="ARBA" id="ARBA00023136"/>
    </source>
</evidence>
<dbReference type="Pfam" id="PF00146">
    <property type="entry name" value="NADHdh"/>
    <property type="match status" value="1"/>
</dbReference>
<dbReference type="InterPro" id="IPR018086">
    <property type="entry name" value="NADH_UbQ_OxRdtase_su1_CS"/>
</dbReference>
<dbReference type="RefSeq" id="YP_010586416.1">
    <property type="nucleotide sequence ID" value="NC_069273.1"/>
</dbReference>
<evidence type="ECO:0000256" key="12">
    <source>
        <dbReference type="RuleBase" id="RU000471"/>
    </source>
</evidence>
<sequence>MMYFYLNVISLLLLIIGLLIGVAFLTLMERKFLGYIQYRKGPNKIGLIGLFQPFSDAIKLFSKEKLFLLNLNLFLYLASPMMLFLGSLILWFILPLFGGFFFFFFGFMFMFCIMSLSVYYIMMMGWSSGNVYGFLGGMRGVIQVISYEISMIMFILVMLSFIMNFHFMDFFKVQLKIWLLFNFPLFLMLLSSLLSELSRTPFDFIEGESELVSGFNIEFGGVLFTFIFLGEYLMIIFMSFLLSLLFMSSFWLNGWMIIKIMFFIMLIIWVRGSLPRYRYDKLMYLNWKIYLPISMNYLVFFFFLKLN</sequence>
<feature type="transmembrane region" description="Helical" evidence="14">
    <location>
        <begin position="282"/>
        <end position="304"/>
    </location>
</feature>
<feature type="transmembrane region" description="Helical" evidence="14">
    <location>
        <begin position="6"/>
        <end position="27"/>
    </location>
</feature>
<keyword evidence="9 13" id="KW-0830">Ubiquinone</keyword>
<evidence type="ECO:0000256" key="14">
    <source>
        <dbReference type="SAM" id="Phobius"/>
    </source>
</evidence>
<keyword evidence="7" id="KW-0999">Mitochondrion inner membrane</keyword>
<feature type="transmembrane region" description="Helical" evidence="14">
    <location>
        <begin position="250"/>
        <end position="270"/>
    </location>
</feature>
<comment type="function">
    <text evidence="1">Core subunit of the mitochondrial membrane respiratory chain NADH dehydrogenase (Complex I) that is believed to belong to the minimal assembly required for catalysis. Complex I functions in the transfer of electrons from NADH to the respiratory chain. The immediate electron acceptor for the enzyme is believed to be ubiquinone.</text>
</comment>
<name>A0A9E8LPX3_9NEOP</name>
<protein>
    <recommendedName>
        <fullName evidence="4 13">NADH-ubiquinone oxidoreductase chain 1</fullName>
        <ecNumber evidence="13">7.1.1.2</ecNumber>
    </recommendedName>
</protein>
<dbReference type="HAMAP" id="MF_01350">
    <property type="entry name" value="NDH1_NuoH"/>
    <property type="match status" value="1"/>
</dbReference>
<dbReference type="GO" id="GO:0003954">
    <property type="term" value="F:NADH dehydrogenase activity"/>
    <property type="evidence" value="ECO:0007669"/>
    <property type="project" value="TreeGrafter"/>
</dbReference>
<dbReference type="CTD" id="4535"/>
<evidence type="ECO:0000313" key="15">
    <source>
        <dbReference type="EMBL" id="UZZ44204.1"/>
    </source>
</evidence>
<evidence type="ECO:0000256" key="4">
    <source>
        <dbReference type="ARBA" id="ARBA00021009"/>
    </source>
</evidence>
<gene>
    <name evidence="15" type="primary">ND1</name>
</gene>
<dbReference type="PROSITE" id="PS00667">
    <property type="entry name" value="COMPLEX1_ND1_1"/>
    <property type="match status" value="1"/>
</dbReference>
<proteinExistence type="inferred from homology"/>
<evidence type="ECO:0000256" key="6">
    <source>
        <dbReference type="ARBA" id="ARBA00022692"/>
    </source>
</evidence>
<evidence type="ECO:0000256" key="1">
    <source>
        <dbReference type="ARBA" id="ARBA00003257"/>
    </source>
</evidence>
<reference evidence="15" key="2">
    <citation type="journal article" date="2022" name="Syst. Entomol.">
        <title>Massive gene rearrangements of mitochondrial genomes and implications for the phylogeny of Trichoptera (Insecta).</title>
        <authorList>
            <person name="Ge X."/>
            <person name="Peng L."/>
            <person name="Vogler A.P."/>
            <person name="Morse J.C."/>
            <person name="Yang L."/>
            <person name="Sun C."/>
            <person name="Wang B."/>
        </authorList>
    </citation>
    <scope>NUCLEOTIDE SEQUENCE</scope>
</reference>
<evidence type="ECO:0000256" key="8">
    <source>
        <dbReference type="ARBA" id="ARBA00022989"/>
    </source>
</evidence>